<evidence type="ECO:0000313" key="2">
    <source>
        <dbReference type="Proteomes" id="UP001199106"/>
    </source>
</evidence>
<reference evidence="1" key="1">
    <citation type="submission" date="2021-07" db="EMBL/GenBank/DDBJ databases">
        <title>Genome Resource of American Ginseng Black Spot Pathogen Alternaria panax.</title>
        <authorList>
            <person name="Qiu C."/>
            <person name="Wang W."/>
            <person name="Liu Z."/>
        </authorList>
    </citation>
    <scope>NUCLEOTIDE SEQUENCE</scope>
    <source>
        <strain evidence="1">BNCC115425</strain>
    </source>
</reference>
<sequence length="233" mass="27178">MDAKLKRQPITPNPPKELRRWNYDEETRLLHLIKVENKTYKEAAIAIHRSTQSVQHRYSIIQQRDESATITWTSKLDAAIIDGRRRGLTLDQIAQEINLPDKAIQSRWQTLRATKKVPEDVLALRRRKPLRDFIPQEDEAILKLYIEGKDDKEIATAVGIEGRRSQTEIITRRRKLVAESSLVYRRLIQEQRQETGIEHSNNKERMDTLELAVSRNKYSWMNEGDREGGAALD</sequence>
<dbReference type="AlphaFoldDB" id="A0AAD4NQP5"/>
<accession>A0AAD4NQP5</accession>
<dbReference type="Proteomes" id="UP001199106">
    <property type="component" value="Unassembled WGS sequence"/>
</dbReference>
<keyword evidence="2" id="KW-1185">Reference proteome</keyword>
<organism evidence="1 2">
    <name type="scientific">Alternaria panax</name>
    <dbReference type="NCBI Taxonomy" id="48097"/>
    <lineage>
        <taxon>Eukaryota</taxon>
        <taxon>Fungi</taxon>
        <taxon>Dikarya</taxon>
        <taxon>Ascomycota</taxon>
        <taxon>Pezizomycotina</taxon>
        <taxon>Dothideomycetes</taxon>
        <taxon>Pleosporomycetidae</taxon>
        <taxon>Pleosporales</taxon>
        <taxon>Pleosporineae</taxon>
        <taxon>Pleosporaceae</taxon>
        <taxon>Alternaria</taxon>
        <taxon>Alternaria sect. Panax</taxon>
    </lineage>
</organism>
<gene>
    <name evidence="1" type="ORF">G6011_10937</name>
</gene>
<name>A0AAD4NQP5_9PLEO</name>
<dbReference type="EMBL" id="JAANER010000003">
    <property type="protein sequence ID" value="KAG9192203.1"/>
    <property type="molecule type" value="Genomic_DNA"/>
</dbReference>
<proteinExistence type="predicted"/>
<evidence type="ECO:0000313" key="1">
    <source>
        <dbReference type="EMBL" id="KAG9192203.1"/>
    </source>
</evidence>
<comment type="caution">
    <text evidence="1">The sequence shown here is derived from an EMBL/GenBank/DDBJ whole genome shotgun (WGS) entry which is preliminary data.</text>
</comment>
<protein>
    <submittedName>
        <fullName evidence="1">Uncharacterized protein</fullName>
    </submittedName>
</protein>